<proteinExistence type="predicted"/>
<gene>
    <name evidence="2" type="ORF">Fot_01988</name>
</gene>
<dbReference type="EMBL" id="JBFOLJ010000001">
    <property type="protein sequence ID" value="KAL2557249.1"/>
    <property type="molecule type" value="Genomic_DNA"/>
</dbReference>
<feature type="compositionally biased region" description="Basic and acidic residues" evidence="1">
    <location>
        <begin position="79"/>
        <end position="88"/>
    </location>
</feature>
<feature type="region of interest" description="Disordered" evidence="1">
    <location>
        <begin position="79"/>
        <end position="110"/>
    </location>
</feature>
<sequence>MTRDMEDIPAKVSGGRLTSGRRRESGMDLDYFKSLDNIYLARIKDFQSLVMRSTMSIAMAALFSDRPFEHDSPDLVRIEKEDVNNNDHKKNKMASNTTATTKPQNPQPPS</sequence>
<organism evidence="2 3">
    <name type="scientific">Forsythia ovata</name>
    <dbReference type="NCBI Taxonomy" id="205694"/>
    <lineage>
        <taxon>Eukaryota</taxon>
        <taxon>Viridiplantae</taxon>
        <taxon>Streptophyta</taxon>
        <taxon>Embryophyta</taxon>
        <taxon>Tracheophyta</taxon>
        <taxon>Spermatophyta</taxon>
        <taxon>Magnoliopsida</taxon>
        <taxon>eudicotyledons</taxon>
        <taxon>Gunneridae</taxon>
        <taxon>Pentapetalae</taxon>
        <taxon>asterids</taxon>
        <taxon>lamiids</taxon>
        <taxon>Lamiales</taxon>
        <taxon>Oleaceae</taxon>
        <taxon>Forsythieae</taxon>
        <taxon>Forsythia</taxon>
    </lineage>
</organism>
<feature type="region of interest" description="Disordered" evidence="1">
    <location>
        <begin position="1"/>
        <end position="25"/>
    </location>
</feature>
<keyword evidence="3" id="KW-1185">Reference proteome</keyword>
<evidence type="ECO:0000256" key="1">
    <source>
        <dbReference type="SAM" id="MobiDB-lite"/>
    </source>
</evidence>
<dbReference type="Proteomes" id="UP001604277">
    <property type="component" value="Unassembled WGS sequence"/>
</dbReference>
<evidence type="ECO:0000313" key="3">
    <source>
        <dbReference type="Proteomes" id="UP001604277"/>
    </source>
</evidence>
<evidence type="ECO:0000313" key="2">
    <source>
        <dbReference type="EMBL" id="KAL2557249.1"/>
    </source>
</evidence>
<protein>
    <submittedName>
        <fullName evidence="2">Uncharacterized protein</fullName>
    </submittedName>
</protein>
<accession>A0ABD1X5K4</accession>
<reference evidence="3" key="1">
    <citation type="submission" date="2024-07" db="EMBL/GenBank/DDBJ databases">
        <title>Two chromosome-level genome assemblies of Korean endemic species Abeliophyllum distichum and Forsythia ovata (Oleaceae).</title>
        <authorList>
            <person name="Jang H."/>
        </authorList>
    </citation>
    <scope>NUCLEOTIDE SEQUENCE [LARGE SCALE GENOMIC DNA]</scope>
</reference>
<feature type="compositionally biased region" description="Polar residues" evidence="1">
    <location>
        <begin position="93"/>
        <end position="104"/>
    </location>
</feature>
<comment type="caution">
    <text evidence="2">The sequence shown here is derived from an EMBL/GenBank/DDBJ whole genome shotgun (WGS) entry which is preliminary data.</text>
</comment>
<dbReference type="AlphaFoldDB" id="A0ABD1X5K4"/>
<name>A0ABD1X5K4_9LAMI</name>